<evidence type="ECO:0000256" key="3">
    <source>
        <dbReference type="ARBA" id="ARBA00022729"/>
    </source>
</evidence>
<dbReference type="GO" id="GO:0048018">
    <property type="term" value="F:receptor ligand activity"/>
    <property type="evidence" value="ECO:0007669"/>
    <property type="project" value="TreeGrafter"/>
</dbReference>
<dbReference type="InterPro" id="IPR004133">
    <property type="entry name" value="DAN_dom"/>
</dbReference>
<protein>
    <submittedName>
        <fullName evidence="9">Uncharacterized protein LOC115888678</fullName>
    </submittedName>
</protein>
<dbReference type="GO" id="GO:0038098">
    <property type="term" value="P:sequestering of BMP from receptor via BMP binding"/>
    <property type="evidence" value="ECO:0007669"/>
    <property type="project" value="TreeGrafter"/>
</dbReference>
<dbReference type="InParanoid" id="A0A6J2YJV8"/>
<evidence type="ECO:0000256" key="4">
    <source>
        <dbReference type="ARBA" id="ARBA00023157"/>
    </source>
</evidence>
<feature type="domain" description="DAN" evidence="7">
    <location>
        <begin position="24"/>
        <end position="118"/>
    </location>
</feature>
<reference evidence="9" key="1">
    <citation type="submission" date="2025-08" db="UniProtKB">
        <authorList>
            <consortium name="RefSeq"/>
        </authorList>
    </citation>
    <scope>IDENTIFICATION</scope>
    <source>
        <tissue evidence="9">Gonads</tissue>
    </source>
</reference>
<evidence type="ECO:0000256" key="5">
    <source>
        <dbReference type="SAM" id="Coils"/>
    </source>
</evidence>
<dbReference type="RefSeq" id="XP_030764318.1">
    <property type="nucleotide sequence ID" value="XM_030908458.1"/>
</dbReference>
<dbReference type="Proteomes" id="UP000504635">
    <property type="component" value="Unplaced"/>
</dbReference>
<comment type="subcellular location">
    <subcellularLocation>
        <location evidence="1">Secreted</location>
    </subcellularLocation>
</comment>
<organism evidence="8 9">
    <name type="scientific">Sitophilus oryzae</name>
    <name type="common">Rice weevil</name>
    <name type="synonym">Curculio oryzae</name>
    <dbReference type="NCBI Taxonomy" id="7048"/>
    <lineage>
        <taxon>Eukaryota</taxon>
        <taxon>Metazoa</taxon>
        <taxon>Ecdysozoa</taxon>
        <taxon>Arthropoda</taxon>
        <taxon>Hexapoda</taxon>
        <taxon>Insecta</taxon>
        <taxon>Pterygota</taxon>
        <taxon>Neoptera</taxon>
        <taxon>Endopterygota</taxon>
        <taxon>Coleoptera</taxon>
        <taxon>Polyphaga</taxon>
        <taxon>Cucujiformia</taxon>
        <taxon>Curculionidae</taxon>
        <taxon>Dryophthorinae</taxon>
        <taxon>Sitophilus</taxon>
    </lineage>
</organism>
<feature type="compositionally biased region" description="Basic and acidic residues" evidence="6">
    <location>
        <begin position="279"/>
        <end position="289"/>
    </location>
</feature>
<accession>A0A6J2YJV8</accession>
<dbReference type="InterPro" id="IPR029034">
    <property type="entry name" value="Cystine-knot_cytokine"/>
</dbReference>
<dbReference type="KEGG" id="soy:115888678"/>
<dbReference type="GO" id="GO:0009887">
    <property type="term" value="P:animal organ morphogenesis"/>
    <property type="evidence" value="ECO:0007669"/>
    <property type="project" value="TreeGrafter"/>
</dbReference>
<keyword evidence="3" id="KW-0732">Signal</keyword>
<dbReference type="GeneID" id="115888678"/>
<feature type="region of interest" description="Disordered" evidence="6">
    <location>
        <begin position="262"/>
        <end position="289"/>
    </location>
</feature>
<dbReference type="Gene3D" id="2.10.90.10">
    <property type="entry name" value="Cystine-knot cytokines"/>
    <property type="match status" value="1"/>
</dbReference>
<keyword evidence="5" id="KW-0175">Coiled coil</keyword>
<keyword evidence="4" id="KW-1015">Disulfide bond</keyword>
<evidence type="ECO:0000256" key="2">
    <source>
        <dbReference type="ARBA" id="ARBA00022525"/>
    </source>
</evidence>
<gene>
    <name evidence="9" type="primary">LOC115888678</name>
</gene>
<sequence length="352" mass="39917">MLTQQDISCEREHKVHNIVLYPEKHSWCQTTPIQQVVASPGFKAVTIQNNVCVGACFSYSIPKSEPAEPGELIGPYCDSCQPSEIECYHVNLHADSNLDDSKILQKKVQIIMNCSCQSCDKIRPDDYAINATNTQELPKHLYVDQEQFKPTEDVIHPDLFEDQNTQSKQHFEHDIKLKDKFKKWFEQIQNEIAEHKNTELEDLNKSLNDIQKENEKIRKDLEGLPKSFGLEGAPSHHKGAHIGMGIVHHPNDVADVDSTKSVDHKVGHHGHHGHHNHHHTENENRSDNSAHHHYLGEEQQIGPHGSMVAAPTDVKLHVDSDSLKPNDEGLVVEYENHNRDTDHKVAEIIQGV</sequence>
<dbReference type="AlphaFoldDB" id="A0A6J2YJV8"/>
<dbReference type="OrthoDB" id="8196271at2759"/>
<evidence type="ECO:0000313" key="9">
    <source>
        <dbReference type="RefSeq" id="XP_030764318.1"/>
    </source>
</evidence>
<keyword evidence="2" id="KW-0964">Secreted</keyword>
<keyword evidence="8" id="KW-1185">Reference proteome</keyword>
<feature type="coiled-coil region" evidence="5">
    <location>
        <begin position="190"/>
        <end position="220"/>
    </location>
</feature>
<name>A0A6J2YJV8_SITOR</name>
<proteinExistence type="predicted"/>
<dbReference type="GO" id="GO:0005615">
    <property type="term" value="C:extracellular space"/>
    <property type="evidence" value="ECO:0007669"/>
    <property type="project" value="TreeGrafter"/>
</dbReference>
<dbReference type="PANTHER" id="PTHR15283">
    <property type="entry name" value="GREMLIN 1"/>
    <property type="match status" value="1"/>
</dbReference>
<evidence type="ECO:0000313" key="8">
    <source>
        <dbReference type="Proteomes" id="UP000504635"/>
    </source>
</evidence>
<dbReference type="Pfam" id="PF03045">
    <property type="entry name" value="DAN"/>
    <property type="match status" value="1"/>
</dbReference>
<evidence type="ECO:0000256" key="1">
    <source>
        <dbReference type="ARBA" id="ARBA00004613"/>
    </source>
</evidence>
<feature type="compositionally biased region" description="Basic residues" evidence="6">
    <location>
        <begin position="266"/>
        <end position="278"/>
    </location>
</feature>
<evidence type="ECO:0000256" key="6">
    <source>
        <dbReference type="SAM" id="MobiDB-lite"/>
    </source>
</evidence>
<evidence type="ECO:0000259" key="7">
    <source>
        <dbReference type="Pfam" id="PF03045"/>
    </source>
</evidence>
<dbReference type="PANTHER" id="PTHR15283:SF5">
    <property type="entry name" value="NEUROBLASTOMA SUPPRESSOR OF TUMORIGENICITY 1"/>
    <property type="match status" value="1"/>
</dbReference>
<dbReference type="GO" id="GO:0036122">
    <property type="term" value="F:BMP binding"/>
    <property type="evidence" value="ECO:0007669"/>
    <property type="project" value="TreeGrafter"/>
</dbReference>